<proteinExistence type="predicted"/>
<sequence>MPGPVDAIVLGLSPTGLFACRELHRAGRRVLGVDSGPACGARSATLAARWQAEDDTDLRHRLADLAGRQPRPPLLLPTNDRYIEFVGRHAATLARDFCFADAYRGLAETLLDKRLFHRLCQEHNLATPSVWELADRTALPALAGQIAFPCLVKPALIHRARRYLRGHKLLLARTPAELQDFLTGVPDDVGGWLLQELIPGAESRITLCAGYINRAGELVQAFTARKLRQYPPGFGSASLAMSETCAETAALTTDFLRAIGFRGIFGAEFKRDPRDARLKIIEINPRPTLWFQLSHAAGKRIVDAAWRDLGGAEPAPDRPQRNGVLWRYALKDLAAALFYRRRGGDFVFPPPDLAASGPRRSSTWAVHDWRDPLPAWAEPLLYLRKWWKERR</sequence>
<dbReference type="EMBL" id="JANFQO010000010">
    <property type="protein sequence ID" value="MCQ4165481.1"/>
    <property type="molecule type" value="Genomic_DNA"/>
</dbReference>
<dbReference type="InterPro" id="IPR011761">
    <property type="entry name" value="ATP-grasp"/>
</dbReference>
<evidence type="ECO:0000313" key="4">
    <source>
        <dbReference type="Proteomes" id="UP001165498"/>
    </source>
</evidence>
<evidence type="ECO:0000256" key="1">
    <source>
        <dbReference type="PROSITE-ProRule" id="PRU00409"/>
    </source>
</evidence>
<name>A0ABT1QT62_9GAMM</name>
<evidence type="ECO:0000259" key="2">
    <source>
        <dbReference type="PROSITE" id="PS50975"/>
    </source>
</evidence>
<organism evidence="3 4">
    <name type="scientific">Tahibacter harae</name>
    <dbReference type="NCBI Taxonomy" id="2963937"/>
    <lineage>
        <taxon>Bacteria</taxon>
        <taxon>Pseudomonadati</taxon>
        <taxon>Pseudomonadota</taxon>
        <taxon>Gammaproteobacteria</taxon>
        <taxon>Lysobacterales</taxon>
        <taxon>Rhodanobacteraceae</taxon>
        <taxon>Tahibacter</taxon>
    </lineage>
</organism>
<dbReference type="PROSITE" id="PS50975">
    <property type="entry name" value="ATP_GRASP"/>
    <property type="match status" value="1"/>
</dbReference>
<dbReference type="Gene3D" id="3.30.470.20">
    <property type="entry name" value="ATP-grasp fold, B domain"/>
    <property type="match status" value="1"/>
</dbReference>
<reference evidence="3" key="1">
    <citation type="submission" date="2022-07" db="EMBL/GenBank/DDBJ databases">
        <title>Tahibacter sp., a new gammaproteobacterium isolated from the silt sample collected at pig farm.</title>
        <authorList>
            <person name="Chen H."/>
        </authorList>
    </citation>
    <scope>NUCLEOTIDE SEQUENCE</scope>
    <source>
        <strain evidence="3">P2K</strain>
    </source>
</reference>
<gene>
    <name evidence="3" type="ORF">NM961_12245</name>
</gene>
<dbReference type="Proteomes" id="UP001165498">
    <property type="component" value="Unassembled WGS sequence"/>
</dbReference>
<accession>A0ABT1QT62</accession>
<dbReference type="RefSeq" id="WP_255914671.1">
    <property type="nucleotide sequence ID" value="NZ_JANFQO010000010.1"/>
</dbReference>
<keyword evidence="1" id="KW-0547">Nucleotide-binding</keyword>
<evidence type="ECO:0000313" key="3">
    <source>
        <dbReference type="EMBL" id="MCQ4165481.1"/>
    </source>
</evidence>
<keyword evidence="4" id="KW-1185">Reference proteome</keyword>
<dbReference type="SUPFAM" id="SSF56059">
    <property type="entry name" value="Glutathione synthetase ATP-binding domain-like"/>
    <property type="match status" value="1"/>
</dbReference>
<protein>
    <recommendedName>
        <fullName evidence="2">ATP-grasp domain-containing protein</fullName>
    </recommendedName>
</protein>
<feature type="domain" description="ATP-grasp" evidence="2">
    <location>
        <begin position="117"/>
        <end position="310"/>
    </location>
</feature>
<keyword evidence="1" id="KW-0067">ATP-binding</keyword>
<dbReference type="InterPro" id="IPR036188">
    <property type="entry name" value="FAD/NAD-bd_sf"/>
</dbReference>
<dbReference type="SUPFAM" id="SSF51905">
    <property type="entry name" value="FAD/NAD(P)-binding domain"/>
    <property type="match status" value="1"/>
</dbReference>
<comment type="caution">
    <text evidence="3">The sequence shown here is derived from an EMBL/GenBank/DDBJ whole genome shotgun (WGS) entry which is preliminary data.</text>
</comment>